<keyword evidence="2" id="KW-0732">Signal</keyword>
<feature type="signal peptide" evidence="2">
    <location>
        <begin position="1"/>
        <end position="21"/>
    </location>
</feature>
<dbReference type="AlphaFoldDB" id="A0A5M9JW96"/>
<reference evidence="3 4" key="1">
    <citation type="submission" date="2019-06" db="EMBL/GenBank/DDBJ databases">
        <title>Genome Sequence of the Brown Rot Fungal Pathogen Monilinia fructicola.</title>
        <authorList>
            <person name="De Miccolis Angelini R.M."/>
            <person name="Landi L."/>
            <person name="Abate D."/>
            <person name="Pollastro S."/>
            <person name="Romanazzi G."/>
            <person name="Faretra F."/>
        </authorList>
    </citation>
    <scope>NUCLEOTIDE SEQUENCE [LARGE SCALE GENOMIC DNA]</scope>
    <source>
        <strain evidence="3 4">Mfrc123</strain>
    </source>
</reference>
<feature type="chain" id="PRO_5024451675" description="Non-specific serine/threonine protein kinase" evidence="2">
    <location>
        <begin position="22"/>
        <end position="112"/>
    </location>
</feature>
<sequence length="112" mass="12603">MPYTNVLWLYFLIEYLTDVAPKGGRGRGKQGKQTWVKETAALRWLLHPDWAPGDAENGQGNQDPDNQQTQEDEELGLGCAGDVLQYAFDMGWIREEDLDAVDSSRLSLSENT</sequence>
<feature type="compositionally biased region" description="Low complexity" evidence="1">
    <location>
        <begin position="57"/>
        <end position="69"/>
    </location>
</feature>
<comment type="caution">
    <text evidence="3">The sequence shown here is derived from an EMBL/GenBank/DDBJ whole genome shotgun (WGS) entry which is preliminary data.</text>
</comment>
<dbReference type="Proteomes" id="UP000322873">
    <property type="component" value="Unassembled WGS sequence"/>
</dbReference>
<evidence type="ECO:0000256" key="2">
    <source>
        <dbReference type="SAM" id="SignalP"/>
    </source>
</evidence>
<accession>A0A5M9JW96</accession>
<organism evidence="3 4">
    <name type="scientific">Monilinia fructicola</name>
    <name type="common">Brown rot fungus</name>
    <name type="synonym">Ciboria fructicola</name>
    <dbReference type="NCBI Taxonomy" id="38448"/>
    <lineage>
        <taxon>Eukaryota</taxon>
        <taxon>Fungi</taxon>
        <taxon>Dikarya</taxon>
        <taxon>Ascomycota</taxon>
        <taxon>Pezizomycotina</taxon>
        <taxon>Leotiomycetes</taxon>
        <taxon>Helotiales</taxon>
        <taxon>Sclerotiniaceae</taxon>
        <taxon>Monilinia</taxon>
    </lineage>
</organism>
<keyword evidence="4" id="KW-1185">Reference proteome</keyword>
<evidence type="ECO:0000313" key="3">
    <source>
        <dbReference type="EMBL" id="KAA8572062.1"/>
    </source>
</evidence>
<evidence type="ECO:0008006" key="5">
    <source>
        <dbReference type="Google" id="ProtNLM"/>
    </source>
</evidence>
<name>A0A5M9JW96_MONFR</name>
<feature type="region of interest" description="Disordered" evidence="1">
    <location>
        <begin position="49"/>
        <end position="75"/>
    </location>
</feature>
<gene>
    <name evidence="3" type="ORF">EYC84_001987</name>
</gene>
<evidence type="ECO:0000313" key="4">
    <source>
        <dbReference type="Proteomes" id="UP000322873"/>
    </source>
</evidence>
<proteinExistence type="predicted"/>
<evidence type="ECO:0000256" key="1">
    <source>
        <dbReference type="SAM" id="MobiDB-lite"/>
    </source>
</evidence>
<protein>
    <recommendedName>
        <fullName evidence="5">Non-specific serine/threonine protein kinase</fullName>
    </recommendedName>
</protein>
<dbReference type="EMBL" id="VICG01000005">
    <property type="protein sequence ID" value="KAA8572062.1"/>
    <property type="molecule type" value="Genomic_DNA"/>
</dbReference>
<dbReference type="VEuPathDB" id="FungiDB:MFRU_018g00860"/>